<dbReference type="EMBL" id="WHWB01033540">
    <property type="protein sequence ID" value="KAJ7419239.1"/>
    <property type="molecule type" value="Genomic_DNA"/>
</dbReference>
<accession>A0ABQ9DCC6</accession>
<evidence type="ECO:0000313" key="2">
    <source>
        <dbReference type="Proteomes" id="UP001145742"/>
    </source>
</evidence>
<keyword evidence="2" id="KW-1185">Reference proteome</keyword>
<sequence>MDRIPLKGDLITVYNFHKEDIGREGADLSLVTSGRTPGNGMKVHQGKFILDIGKRFITQRMVSHWKRLYREVDLPPNLSEFKECVDNAFSHMV</sequence>
<gene>
    <name evidence="1" type="ORF">WISP_55123</name>
</gene>
<dbReference type="Proteomes" id="UP001145742">
    <property type="component" value="Unassembled WGS sequence"/>
</dbReference>
<proteinExistence type="predicted"/>
<comment type="caution">
    <text evidence="1">The sequence shown here is derived from an EMBL/GenBank/DDBJ whole genome shotgun (WGS) entry which is preliminary data.</text>
</comment>
<evidence type="ECO:0000313" key="1">
    <source>
        <dbReference type="EMBL" id="KAJ7419239.1"/>
    </source>
</evidence>
<protein>
    <submittedName>
        <fullName evidence="1">Uncharacterized protein</fullName>
    </submittedName>
</protein>
<name>A0ABQ9DCC6_9PASS</name>
<reference evidence="1" key="1">
    <citation type="submission" date="2019-10" db="EMBL/GenBank/DDBJ databases">
        <authorList>
            <person name="Soares A.E.R."/>
            <person name="Aleixo A."/>
            <person name="Schneider P."/>
            <person name="Miyaki C.Y."/>
            <person name="Schneider M.P."/>
            <person name="Mello C."/>
            <person name="Vasconcelos A.T.R."/>
        </authorList>
    </citation>
    <scope>NUCLEOTIDE SEQUENCE</scope>
    <source>
        <tissue evidence="1">Muscle</tissue>
    </source>
</reference>
<organism evidence="1 2">
    <name type="scientific">Willisornis vidua</name>
    <name type="common">Xingu scale-backed antbird</name>
    <dbReference type="NCBI Taxonomy" id="1566151"/>
    <lineage>
        <taxon>Eukaryota</taxon>
        <taxon>Metazoa</taxon>
        <taxon>Chordata</taxon>
        <taxon>Craniata</taxon>
        <taxon>Vertebrata</taxon>
        <taxon>Euteleostomi</taxon>
        <taxon>Archelosauria</taxon>
        <taxon>Archosauria</taxon>
        <taxon>Dinosauria</taxon>
        <taxon>Saurischia</taxon>
        <taxon>Theropoda</taxon>
        <taxon>Coelurosauria</taxon>
        <taxon>Aves</taxon>
        <taxon>Neognathae</taxon>
        <taxon>Neoaves</taxon>
        <taxon>Telluraves</taxon>
        <taxon>Australaves</taxon>
        <taxon>Passeriformes</taxon>
        <taxon>Thamnophilidae</taxon>
        <taxon>Willisornis</taxon>
    </lineage>
</organism>